<evidence type="ECO:0000313" key="2">
    <source>
        <dbReference type="EMBL" id="AUN32290.1"/>
    </source>
</evidence>
<reference evidence="2 3" key="1">
    <citation type="submission" date="2017-12" db="EMBL/GenBank/DDBJ databases">
        <title>Genomes of bacteria within cyanobacterial aggregates.</title>
        <authorList>
            <person name="Cai H."/>
        </authorList>
    </citation>
    <scope>NUCLEOTIDE SEQUENCE [LARGE SCALE GENOMIC DNA]</scope>
    <source>
        <strain evidence="2 3">TH16</strain>
    </source>
</reference>
<dbReference type="AlphaFoldDB" id="A0A2K9NGQ5"/>
<sequence length="479" mass="52519">MKTLNGKNAMHGTEVALSLLKSLDADSILALVGLGADIVMLVGQDHTVHRIHFADPDMGIYGLTKAVGKRLQDLVTVESVPKIDAMLTGQDSARQARGYQVNHSCDGKPDLPVLYSGFSVADSPYMLIVGRELRQQMKDQQRLVETQMELEADYRELQEAEARYRTAFRVSTIAHVMLDGERKTVLDANAAAISLVGGGSTGIVGKPFRDLFRKQDRDALSDAIGEARHSASPVRIDTLKTVKGEPVSLSLRSYRENGITNLIISAWQSSDAQEARRQQVEKRNERPVDLTDVPEPAVQTNDQGQIVGANTLFLDLAHAPSIAQVVGRNLGTWFSKTSLDLHVFYSRLAEEQVVRGFATTLTDNLSGDRPVLVSARRNPDTGLTQVIFVPQPVVTTERLAIPAPGAPEQADGFANLVGRVPLKDLVRESLEVIEKICIEAALDQTNNNRASAAEMLGLSRQSLYIKLRRHGLEDYRPSN</sequence>
<name>A0A2K9NGQ5_9PROT</name>
<evidence type="ECO:0000259" key="1">
    <source>
        <dbReference type="SMART" id="SM00091"/>
    </source>
</evidence>
<dbReference type="InterPro" id="IPR009057">
    <property type="entry name" value="Homeodomain-like_sf"/>
</dbReference>
<dbReference type="InterPro" id="IPR002197">
    <property type="entry name" value="HTH_Fis"/>
</dbReference>
<proteinExistence type="predicted"/>
<dbReference type="SUPFAM" id="SSF55785">
    <property type="entry name" value="PYP-like sensor domain (PAS domain)"/>
    <property type="match status" value="1"/>
</dbReference>
<dbReference type="EMBL" id="CP025612">
    <property type="protein sequence ID" value="AUN32290.1"/>
    <property type="molecule type" value="Genomic_DNA"/>
</dbReference>
<accession>A0A2K9NGQ5</accession>
<organism evidence="2 3">
    <name type="scientific">Niveispirillum cyanobacteriorum</name>
    <dbReference type="NCBI Taxonomy" id="1612173"/>
    <lineage>
        <taxon>Bacteria</taxon>
        <taxon>Pseudomonadati</taxon>
        <taxon>Pseudomonadota</taxon>
        <taxon>Alphaproteobacteria</taxon>
        <taxon>Rhodospirillales</taxon>
        <taxon>Azospirillaceae</taxon>
        <taxon>Niveispirillum</taxon>
    </lineage>
</organism>
<dbReference type="Gene3D" id="1.10.10.60">
    <property type="entry name" value="Homeodomain-like"/>
    <property type="match status" value="1"/>
</dbReference>
<dbReference type="PRINTS" id="PR01590">
    <property type="entry name" value="HTHFIS"/>
</dbReference>
<dbReference type="KEGG" id="ncb:C0V82_18040"/>
<dbReference type="Gene3D" id="3.30.450.20">
    <property type="entry name" value="PAS domain"/>
    <property type="match status" value="3"/>
</dbReference>
<feature type="domain" description="PAS" evidence="1">
    <location>
        <begin position="162"/>
        <end position="229"/>
    </location>
</feature>
<gene>
    <name evidence="2" type="primary">ppsR</name>
    <name evidence="2" type="ORF">C0V82_18040</name>
</gene>
<dbReference type="InterPro" id="IPR011785">
    <property type="entry name" value="Tscrpt_reg_PpsR-CrtJ"/>
</dbReference>
<dbReference type="Pfam" id="PF13426">
    <property type="entry name" value="PAS_9"/>
    <property type="match status" value="1"/>
</dbReference>
<dbReference type="SUPFAM" id="SSF46689">
    <property type="entry name" value="Homeodomain-like"/>
    <property type="match status" value="1"/>
</dbReference>
<dbReference type="NCBIfam" id="TIGR02040">
    <property type="entry name" value="PpsR-CrtJ"/>
    <property type="match status" value="1"/>
</dbReference>
<feature type="domain" description="PAS" evidence="1">
    <location>
        <begin position="282"/>
        <end position="353"/>
    </location>
</feature>
<dbReference type="GO" id="GO:0043565">
    <property type="term" value="F:sequence-specific DNA binding"/>
    <property type="evidence" value="ECO:0007669"/>
    <property type="project" value="InterPro"/>
</dbReference>
<keyword evidence="3" id="KW-1185">Reference proteome</keyword>
<dbReference type="OrthoDB" id="5499170at2"/>
<dbReference type="NCBIfam" id="TIGR00229">
    <property type="entry name" value="sensory_box"/>
    <property type="match status" value="1"/>
</dbReference>
<dbReference type="InterPro" id="IPR035965">
    <property type="entry name" value="PAS-like_dom_sf"/>
</dbReference>
<dbReference type="Pfam" id="PF02954">
    <property type="entry name" value="HTH_8"/>
    <property type="match status" value="1"/>
</dbReference>
<evidence type="ECO:0000313" key="3">
    <source>
        <dbReference type="Proteomes" id="UP000234752"/>
    </source>
</evidence>
<protein>
    <submittedName>
        <fullName evidence="2">Transcriptional regulator PpsR</fullName>
    </submittedName>
</protein>
<dbReference type="Proteomes" id="UP000234752">
    <property type="component" value="Chromosome eg_2"/>
</dbReference>
<dbReference type="SMART" id="SM00091">
    <property type="entry name" value="PAS"/>
    <property type="match status" value="2"/>
</dbReference>
<dbReference type="InterPro" id="IPR000014">
    <property type="entry name" value="PAS"/>
</dbReference>